<dbReference type="AlphaFoldDB" id="A0A7W9SRW6"/>
<keyword evidence="4 8" id="KW-0418">Kinase</keyword>
<evidence type="ECO:0000313" key="9">
    <source>
        <dbReference type="Proteomes" id="UP000520814"/>
    </source>
</evidence>
<dbReference type="InterPro" id="IPR005467">
    <property type="entry name" value="His_kinase_dom"/>
</dbReference>
<dbReference type="CDD" id="cd18773">
    <property type="entry name" value="PDC1_HK_sensor"/>
    <property type="match status" value="1"/>
</dbReference>
<dbReference type="CDD" id="cd00082">
    <property type="entry name" value="HisKA"/>
    <property type="match status" value="1"/>
</dbReference>
<dbReference type="PANTHER" id="PTHR45569">
    <property type="entry name" value="SENSOR PROTEIN KDPD"/>
    <property type="match status" value="1"/>
</dbReference>
<protein>
    <recommendedName>
        <fullName evidence="2">histidine kinase</fullName>
        <ecNumber evidence="2">2.7.13.3</ecNumber>
    </recommendedName>
</protein>
<evidence type="ECO:0000256" key="6">
    <source>
        <dbReference type="SAM" id="Phobius"/>
    </source>
</evidence>
<dbReference type="GO" id="GO:0000155">
    <property type="term" value="F:phosphorelay sensor kinase activity"/>
    <property type="evidence" value="ECO:0007669"/>
    <property type="project" value="InterPro"/>
</dbReference>
<dbReference type="Pfam" id="PF00512">
    <property type="entry name" value="HisKA"/>
    <property type="match status" value="1"/>
</dbReference>
<dbReference type="Proteomes" id="UP000520814">
    <property type="component" value="Unassembled WGS sequence"/>
</dbReference>
<evidence type="ECO:0000256" key="5">
    <source>
        <dbReference type="ARBA" id="ARBA00023012"/>
    </source>
</evidence>
<sequence>MSMILVLFFSLVLYLAITLSSANSNQTRLAAWRAQNTARLCARLLERRCQNAFTILHTLVERPTLTQAVQKNDRSMVVSTLKDSVDLLPDLLAAATYNQEGEQIAEYPAVAEFPQSIAAEPWFAQLYSHHKQDPPLVNNVVHLRGLEEKEALAMAIPVRNQQGIAVGVLVAYFRLGNFYDWLTSIRFYSGTVILIDNTQRIVATSSDATAPQESAIRFLERRVRPDYAPYQKALQGSPGAELYRIPPPLEASFAPSQQEQMVGYTPTLVPGWVILVAQPTDAAFAPYRYLLRNFAIVGIPLLLAVPVISWNLFLLYERLQRLALALGQRNESLHRLNLAKSDLLANISHDLKTPISTMQLSVSNLLEADSPEALPPSLSPEVTECLTLVSQELDTLASRVRNLLEMSRLESEVAPVLQEPCDLTDIIANALERVRVLSKDHSIQTHFPATPLLVMGDPTQLEIVALNLLENALKYSFKGSPLLLVGELRETEVVFQVTNRGESLPPGTEEKIFEKFYRRSTTSMSAGTGLGLAICRTLVEGHGGQISAQNEPFGGVTVTVTLPHCTLLSASEPAPERESV</sequence>
<dbReference type="Pfam" id="PF02518">
    <property type="entry name" value="HATPase_c"/>
    <property type="match status" value="1"/>
</dbReference>
<dbReference type="SUPFAM" id="SSF55874">
    <property type="entry name" value="ATPase domain of HSP90 chaperone/DNA topoisomerase II/histidine kinase"/>
    <property type="match status" value="1"/>
</dbReference>
<dbReference type="Gene3D" id="1.10.287.130">
    <property type="match status" value="1"/>
</dbReference>
<keyword evidence="6" id="KW-1133">Transmembrane helix</keyword>
<dbReference type="InterPro" id="IPR003661">
    <property type="entry name" value="HisK_dim/P_dom"/>
</dbReference>
<accession>A0A7W9SRW6</accession>
<dbReference type="InterPro" id="IPR004358">
    <property type="entry name" value="Sig_transdc_His_kin-like_C"/>
</dbReference>
<dbReference type="EC" id="2.7.13.3" evidence="2"/>
<gene>
    <name evidence="8" type="ORF">HNQ39_003492</name>
</gene>
<dbReference type="CDD" id="cd00075">
    <property type="entry name" value="HATPase"/>
    <property type="match status" value="1"/>
</dbReference>
<dbReference type="SMART" id="SM00388">
    <property type="entry name" value="HisKA"/>
    <property type="match status" value="1"/>
</dbReference>
<evidence type="ECO:0000256" key="3">
    <source>
        <dbReference type="ARBA" id="ARBA00022553"/>
    </source>
</evidence>
<keyword evidence="6" id="KW-0472">Membrane</keyword>
<evidence type="ECO:0000313" key="8">
    <source>
        <dbReference type="EMBL" id="MBB6051682.1"/>
    </source>
</evidence>
<reference evidence="8 9" key="1">
    <citation type="submission" date="2020-08" db="EMBL/GenBank/DDBJ databases">
        <title>Genomic Encyclopedia of Type Strains, Phase IV (KMG-IV): sequencing the most valuable type-strain genomes for metagenomic binning, comparative biology and taxonomic classification.</title>
        <authorList>
            <person name="Goeker M."/>
        </authorList>
    </citation>
    <scope>NUCLEOTIDE SEQUENCE [LARGE SCALE GENOMIC DNA]</scope>
    <source>
        <strain evidence="8 9">DSM 23562</strain>
    </source>
</reference>
<keyword evidence="3" id="KW-0597">Phosphoprotein</keyword>
<dbReference type="Gene3D" id="3.30.450.20">
    <property type="entry name" value="PAS domain"/>
    <property type="match status" value="1"/>
</dbReference>
<dbReference type="InterPro" id="IPR052023">
    <property type="entry name" value="Histidine_kinase_KdpD"/>
</dbReference>
<proteinExistence type="predicted"/>
<dbReference type="PRINTS" id="PR00344">
    <property type="entry name" value="BCTRLSENSOR"/>
</dbReference>
<keyword evidence="6" id="KW-0812">Transmembrane</keyword>
<dbReference type="GO" id="GO:0005886">
    <property type="term" value="C:plasma membrane"/>
    <property type="evidence" value="ECO:0007669"/>
    <property type="project" value="TreeGrafter"/>
</dbReference>
<dbReference type="EMBL" id="JACHGW010000003">
    <property type="protein sequence ID" value="MBB6051682.1"/>
    <property type="molecule type" value="Genomic_DNA"/>
</dbReference>
<organism evidence="8 9">
    <name type="scientific">Armatimonas rosea</name>
    <dbReference type="NCBI Taxonomy" id="685828"/>
    <lineage>
        <taxon>Bacteria</taxon>
        <taxon>Bacillati</taxon>
        <taxon>Armatimonadota</taxon>
        <taxon>Armatimonadia</taxon>
        <taxon>Armatimonadales</taxon>
        <taxon>Armatimonadaceae</taxon>
        <taxon>Armatimonas</taxon>
    </lineage>
</organism>
<comment type="caution">
    <text evidence="8">The sequence shown here is derived from an EMBL/GenBank/DDBJ whole genome shotgun (WGS) entry which is preliminary data.</text>
</comment>
<dbReference type="PROSITE" id="PS50109">
    <property type="entry name" value="HIS_KIN"/>
    <property type="match status" value="1"/>
</dbReference>
<name>A0A7W9SRW6_ARMRO</name>
<feature type="domain" description="Histidine kinase" evidence="7">
    <location>
        <begin position="346"/>
        <end position="566"/>
    </location>
</feature>
<evidence type="ECO:0000256" key="1">
    <source>
        <dbReference type="ARBA" id="ARBA00000085"/>
    </source>
</evidence>
<dbReference type="InterPro" id="IPR036890">
    <property type="entry name" value="HATPase_C_sf"/>
</dbReference>
<keyword evidence="9" id="KW-1185">Reference proteome</keyword>
<keyword evidence="5" id="KW-0902">Two-component regulatory system</keyword>
<dbReference type="PANTHER" id="PTHR45569:SF1">
    <property type="entry name" value="SENSOR PROTEIN KDPD"/>
    <property type="match status" value="1"/>
</dbReference>
<dbReference type="SUPFAM" id="SSF47384">
    <property type="entry name" value="Homodimeric domain of signal transducing histidine kinase"/>
    <property type="match status" value="1"/>
</dbReference>
<dbReference type="InterPro" id="IPR003594">
    <property type="entry name" value="HATPase_dom"/>
</dbReference>
<dbReference type="Gene3D" id="3.30.565.10">
    <property type="entry name" value="Histidine kinase-like ATPase, C-terminal domain"/>
    <property type="match status" value="1"/>
</dbReference>
<comment type="catalytic activity">
    <reaction evidence="1">
        <text>ATP + protein L-histidine = ADP + protein N-phospho-L-histidine.</text>
        <dbReference type="EC" id="2.7.13.3"/>
    </reaction>
</comment>
<evidence type="ECO:0000256" key="4">
    <source>
        <dbReference type="ARBA" id="ARBA00022777"/>
    </source>
</evidence>
<dbReference type="InterPro" id="IPR036097">
    <property type="entry name" value="HisK_dim/P_sf"/>
</dbReference>
<dbReference type="SMART" id="SM00387">
    <property type="entry name" value="HATPase_c"/>
    <property type="match status" value="1"/>
</dbReference>
<keyword evidence="4 8" id="KW-0808">Transferase</keyword>
<feature type="transmembrane region" description="Helical" evidence="6">
    <location>
        <begin position="294"/>
        <end position="316"/>
    </location>
</feature>
<evidence type="ECO:0000256" key="2">
    <source>
        <dbReference type="ARBA" id="ARBA00012438"/>
    </source>
</evidence>
<evidence type="ECO:0000259" key="7">
    <source>
        <dbReference type="PROSITE" id="PS50109"/>
    </source>
</evidence>